<dbReference type="InterPro" id="IPR032808">
    <property type="entry name" value="DoxX"/>
</dbReference>
<dbReference type="Pfam" id="PF07681">
    <property type="entry name" value="DoxX"/>
    <property type="match status" value="1"/>
</dbReference>
<dbReference type="PANTHER" id="PTHR33452:SF10">
    <property type="entry name" value="OXIDOREDUCTASE MHQP-RELATED"/>
    <property type="match status" value="1"/>
</dbReference>
<comment type="similarity">
    <text evidence="2">Belongs to the DoxX family.</text>
</comment>
<comment type="subcellular location">
    <subcellularLocation>
        <location evidence="1">Cell membrane</location>
        <topology evidence="1">Multi-pass membrane protein</topology>
    </subcellularLocation>
</comment>
<feature type="transmembrane region" description="Helical" evidence="7">
    <location>
        <begin position="77"/>
        <end position="96"/>
    </location>
</feature>
<feature type="transmembrane region" description="Helical" evidence="7">
    <location>
        <begin position="108"/>
        <end position="128"/>
    </location>
</feature>
<gene>
    <name evidence="8" type="ORF">GXP70_06115</name>
</gene>
<keyword evidence="6 7" id="KW-0472">Membrane</keyword>
<keyword evidence="4 7" id="KW-0812">Transmembrane</keyword>
<dbReference type="AlphaFoldDB" id="A0A6C0G7M9"/>
<dbReference type="InterPro" id="IPR051907">
    <property type="entry name" value="DoxX-like_oxidoreductase"/>
</dbReference>
<evidence type="ECO:0000313" key="9">
    <source>
        <dbReference type="Proteomes" id="UP000476064"/>
    </source>
</evidence>
<dbReference type="GO" id="GO:0005886">
    <property type="term" value="C:plasma membrane"/>
    <property type="evidence" value="ECO:0007669"/>
    <property type="project" value="UniProtKB-SubCell"/>
</dbReference>
<feature type="transmembrane region" description="Helical" evidence="7">
    <location>
        <begin position="51"/>
        <end position="70"/>
    </location>
</feature>
<proteinExistence type="inferred from homology"/>
<evidence type="ECO:0000313" key="8">
    <source>
        <dbReference type="EMBL" id="QHT63762.1"/>
    </source>
</evidence>
<accession>A0A6C0G7M9</accession>
<dbReference type="Proteomes" id="UP000476064">
    <property type="component" value="Chromosome"/>
</dbReference>
<evidence type="ECO:0000256" key="6">
    <source>
        <dbReference type="ARBA" id="ARBA00023136"/>
    </source>
</evidence>
<keyword evidence="9" id="KW-1185">Reference proteome</keyword>
<name>A0A6C0G7M9_9BACL</name>
<reference evidence="8 9" key="1">
    <citation type="submission" date="2020-01" db="EMBL/GenBank/DDBJ databases">
        <title>Paenibacillus sp. nov., isolated from tomato rhizosphere.</title>
        <authorList>
            <person name="Weon H.-Y."/>
            <person name="Lee S.A."/>
        </authorList>
    </citation>
    <scope>NUCLEOTIDE SEQUENCE [LARGE SCALE GENOMIC DNA]</scope>
    <source>
        <strain evidence="8 9">12200R-189</strain>
    </source>
</reference>
<organism evidence="8 9">
    <name type="scientific">Paenibacillus lycopersici</name>
    <dbReference type="NCBI Taxonomy" id="2704462"/>
    <lineage>
        <taxon>Bacteria</taxon>
        <taxon>Bacillati</taxon>
        <taxon>Bacillota</taxon>
        <taxon>Bacilli</taxon>
        <taxon>Bacillales</taxon>
        <taxon>Paenibacillaceae</taxon>
        <taxon>Paenibacillus</taxon>
    </lineage>
</organism>
<evidence type="ECO:0000256" key="4">
    <source>
        <dbReference type="ARBA" id="ARBA00022692"/>
    </source>
</evidence>
<evidence type="ECO:0000256" key="3">
    <source>
        <dbReference type="ARBA" id="ARBA00022475"/>
    </source>
</evidence>
<keyword evidence="3" id="KW-1003">Cell membrane</keyword>
<evidence type="ECO:0000256" key="7">
    <source>
        <dbReference type="SAM" id="Phobius"/>
    </source>
</evidence>
<protein>
    <submittedName>
        <fullName evidence="8">DoxX family protein</fullName>
    </submittedName>
</protein>
<dbReference type="KEGG" id="plyc:GXP70_06115"/>
<evidence type="ECO:0000256" key="2">
    <source>
        <dbReference type="ARBA" id="ARBA00006679"/>
    </source>
</evidence>
<dbReference type="EMBL" id="CP048209">
    <property type="protein sequence ID" value="QHT63762.1"/>
    <property type="molecule type" value="Genomic_DNA"/>
</dbReference>
<dbReference type="PANTHER" id="PTHR33452">
    <property type="entry name" value="OXIDOREDUCTASE CATD-RELATED"/>
    <property type="match status" value="1"/>
</dbReference>
<keyword evidence="5 7" id="KW-1133">Transmembrane helix</keyword>
<sequence length="131" mass="13441">MSVSLGLLIIRLAVGLTLAGHGTQKLFGWFGGYGLKATGGWMESIGIRPGLIAALLTGTFELAGGLLFALGIGMPVAAALIVLPMLGAIAAVHFRFGYWVRQNGMEYNVILIAVAIGLALAGAGDYAVKAP</sequence>
<evidence type="ECO:0000256" key="5">
    <source>
        <dbReference type="ARBA" id="ARBA00022989"/>
    </source>
</evidence>
<evidence type="ECO:0000256" key="1">
    <source>
        <dbReference type="ARBA" id="ARBA00004651"/>
    </source>
</evidence>